<reference evidence="1" key="1">
    <citation type="journal article" date="2021" name="Proc. Natl. Acad. Sci. U.S.A.">
        <title>A Catalog of Tens of Thousands of Viruses from Human Metagenomes Reveals Hidden Associations with Chronic Diseases.</title>
        <authorList>
            <person name="Tisza M.J."/>
            <person name="Buck C.B."/>
        </authorList>
    </citation>
    <scope>NUCLEOTIDE SEQUENCE</scope>
    <source>
        <strain evidence="1">Ct8mY9</strain>
    </source>
</reference>
<proteinExistence type="predicted"/>
<name>A0A8S5SFP1_9CAUD</name>
<organism evidence="1">
    <name type="scientific">Myoviridae sp. ct8mY9</name>
    <dbReference type="NCBI Taxonomy" id="2827664"/>
    <lineage>
        <taxon>Viruses</taxon>
        <taxon>Duplodnaviria</taxon>
        <taxon>Heunggongvirae</taxon>
        <taxon>Uroviricota</taxon>
        <taxon>Caudoviricetes</taxon>
    </lineage>
</organism>
<accession>A0A8S5SFP1</accession>
<sequence length="102" mass="11808">MFRGFIRSSIFLPVFISTRQLSLEHLCTRNAITNNIKINSNVKTIAEIKTFKFIVQLLPNRFTPADIRKRVHKSIVELHIVKQLLIYAPNLEGARPQIHLCI</sequence>
<dbReference type="EMBL" id="BK032581">
    <property type="protein sequence ID" value="DAF49434.1"/>
    <property type="molecule type" value="Genomic_DNA"/>
</dbReference>
<evidence type="ECO:0000313" key="1">
    <source>
        <dbReference type="EMBL" id="DAF49434.1"/>
    </source>
</evidence>
<protein>
    <submittedName>
        <fullName evidence="1">Uncharacterized protein</fullName>
    </submittedName>
</protein>